<dbReference type="GeneID" id="90001274"/>
<dbReference type="PANTHER" id="PTHR37540">
    <property type="entry name" value="TRANSCRIPTION FACTOR (ACR-2), PUTATIVE-RELATED-RELATED"/>
    <property type="match status" value="1"/>
</dbReference>
<dbReference type="EMBL" id="JAVHJV010000010">
    <property type="protein sequence ID" value="KAK5939448.1"/>
    <property type="molecule type" value="Genomic_DNA"/>
</dbReference>
<keyword evidence="2" id="KW-1185">Reference proteome</keyword>
<dbReference type="RefSeq" id="XP_064727538.1">
    <property type="nucleotide sequence ID" value="XM_064876231.1"/>
</dbReference>
<dbReference type="PANTHER" id="PTHR37540:SF5">
    <property type="entry name" value="TRANSCRIPTION FACTOR DOMAIN-CONTAINING PROTEIN"/>
    <property type="match status" value="1"/>
</dbReference>
<protein>
    <recommendedName>
        <fullName evidence="3">Transcription factor domain-containing protein</fullName>
    </recommendedName>
</protein>
<comment type="caution">
    <text evidence="1">The sequence shown here is derived from an EMBL/GenBank/DDBJ whole genome shotgun (WGS) entry which is preliminary data.</text>
</comment>
<evidence type="ECO:0000313" key="1">
    <source>
        <dbReference type="EMBL" id="KAK5939448.1"/>
    </source>
</evidence>
<gene>
    <name evidence="1" type="ORF">PMZ80_007825</name>
</gene>
<reference evidence="1 2" key="1">
    <citation type="journal article" date="2023" name="Res Sq">
        <title>Genomic and morphological characterization of Knufia obscura isolated from the Mars 2020 spacecraft assembly facility.</title>
        <authorList>
            <person name="Chander A.M."/>
            <person name="Teixeira M.M."/>
            <person name="Singh N.K."/>
            <person name="Williams M.P."/>
            <person name="Parker C.W."/>
            <person name="Leo P."/>
            <person name="Stajich J.E."/>
            <person name="Torok T."/>
            <person name="Tighe S."/>
            <person name="Mason C.E."/>
            <person name="Venkateswaran K."/>
        </authorList>
    </citation>
    <scope>NUCLEOTIDE SEQUENCE [LARGE SCALE GENOMIC DNA]</scope>
    <source>
        <strain evidence="1 2">CCFEE 5817</strain>
    </source>
</reference>
<dbReference type="Proteomes" id="UP001334248">
    <property type="component" value="Unassembled WGS sequence"/>
</dbReference>
<accession>A0ABR0RFQ0</accession>
<organism evidence="1 2">
    <name type="scientific">Knufia obscura</name>
    <dbReference type="NCBI Taxonomy" id="1635080"/>
    <lineage>
        <taxon>Eukaryota</taxon>
        <taxon>Fungi</taxon>
        <taxon>Dikarya</taxon>
        <taxon>Ascomycota</taxon>
        <taxon>Pezizomycotina</taxon>
        <taxon>Eurotiomycetes</taxon>
        <taxon>Chaetothyriomycetidae</taxon>
        <taxon>Chaetothyriales</taxon>
        <taxon>Trichomeriaceae</taxon>
        <taxon>Knufia</taxon>
    </lineage>
</organism>
<proteinExistence type="predicted"/>
<evidence type="ECO:0008006" key="3">
    <source>
        <dbReference type="Google" id="ProtNLM"/>
    </source>
</evidence>
<evidence type="ECO:0000313" key="2">
    <source>
        <dbReference type="Proteomes" id="UP001334248"/>
    </source>
</evidence>
<name>A0ABR0RFQ0_9EURO</name>
<sequence length="540" mass="60675">MSVQNEVRFVNFRGPGQECNAIDARITRQHVRRAVMRKRKTGDIDDRIKQFDGTTLLSGFATQNIPDDRLVSTKARKNSLEQNHRHVSVRMLHASSGGSAGVHHTRAPNLLISGLAVQHPYTAYAALCVDVSVSRIDSLFKSHAYRNAAEPLFDTNHIDSNLRMDAVFPGCLKATMFLYALFYSIVRTCNMGQLTLEALRLKGKALECLRMAISSADQNWTYSDIGAIMILRGDAYKWNDPGCHQAHTQGLSRIAHGGQKVSCLTPMAERAVFWQDVTAALLFDSKHFTPRLAPLPVQWRREGPQGHRRTPKGFLEHRDVISHGLLDCIEDIVELQEIILSNSDRAVDFFKVDNMQASIESRLAYQCPTANALSLTAECCRLAAFITCFLSFTETWDNVLVPCKLSDKLHVLLYNSLEDPVWVQHRALQIWLLLVGSCTASLDHGHVEGLKGKWDETLDRFTKYSVKLLEPDMNKEALISALQDFIYCGDWLRKRQEVRGWVVLEMALGLQRPSELQKSDLFHSAASAEPRGTTAMLSSP</sequence>